<dbReference type="InterPro" id="IPR011042">
    <property type="entry name" value="6-blade_b-propeller_TolB-like"/>
</dbReference>
<organism evidence="5 6">
    <name type="scientific">Catellatospora bangladeshensis</name>
    <dbReference type="NCBI Taxonomy" id="310355"/>
    <lineage>
        <taxon>Bacteria</taxon>
        <taxon>Bacillati</taxon>
        <taxon>Actinomycetota</taxon>
        <taxon>Actinomycetes</taxon>
        <taxon>Micromonosporales</taxon>
        <taxon>Micromonosporaceae</taxon>
        <taxon>Catellatospora</taxon>
    </lineage>
</organism>
<dbReference type="Pfam" id="PF01436">
    <property type="entry name" value="NHL"/>
    <property type="match status" value="2"/>
</dbReference>
<dbReference type="AlphaFoldDB" id="A0A8J3NLS0"/>
<dbReference type="PANTHER" id="PTHR10680:SF14">
    <property type="entry name" value="PEPTIDYL-GLYCINE ALPHA-AMIDATING MONOOXYGENASE"/>
    <property type="match status" value="1"/>
</dbReference>
<proteinExistence type="predicted"/>
<name>A0A8J3NLS0_9ACTN</name>
<dbReference type="PANTHER" id="PTHR10680">
    <property type="entry name" value="PEPTIDYL-GLYCINE ALPHA-AMIDATING MONOOXYGENASE"/>
    <property type="match status" value="1"/>
</dbReference>
<evidence type="ECO:0000313" key="5">
    <source>
        <dbReference type="EMBL" id="GIF84326.1"/>
    </source>
</evidence>
<feature type="repeat" description="NHL" evidence="4">
    <location>
        <begin position="120"/>
        <end position="161"/>
    </location>
</feature>
<dbReference type="EMBL" id="BONF01000036">
    <property type="protein sequence ID" value="GIF84326.1"/>
    <property type="molecule type" value="Genomic_DNA"/>
</dbReference>
<evidence type="ECO:0000256" key="3">
    <source>
        <dbReference type="ARBA" id="ARBA00023180"/>
    </source>
</evidence>
<dbReference type="CDD" id="cd14958">
    <property type="entry name" value="NHL_PAL_like"/>
    <property type="match status" value="1"/>
</dbReference>
<protein>
    <recommendedName>
        <fullName evidence="7">Peptidylamidoglycolate lyase</fullName>
    </recommendedName>
</protein>
<dbReference type="PROSITE" id="PS51125">
    <property type="entry name" value="NHL"/>
    <property type="match status" value="2"/>
</dbReference>
<dbReference type="Proteomes" id="UP000601223">
    <property type="component" value="Unassembled WGS sequence"/>
</dbReference>
<evidence type="ECO:0000256" key="2">
    <source>
        <dbReference type="ARBA" id="ARBA00022737"/>
    </source>
</evidence>
<keyword evidence="6" id="KW-1185">Reference proteome</keyword>
<evidence type="ECO:0008006" key="7">
    <source>
        <dbReference type="Google" id="ProtNLM"/>
    </source>
</evidence>
<gene>
    <name evidence="5" type="ORF">Cba03nite_56750</name>
</gene>
<evidence type="ECO:0000313" key="6">
    <source>
        <dbReference type="Proteomes" id="UP000601223"/>
    </source>
</evidence>
<evidence type="ECO:0000256" key="1">
    <source>
        <dbReference type="ARBA" id="ARBA00022729"/>
    </source>
</evidence>
<dbReference type="SUPFAM" id="SSF101898">
    <property type="entry name" value="NHL repeat"/>
    <property type="match status" value="1"/>
</dbReference>
<keyword evidence="3" id="KW-0325">Glycoprotein</keyword>
<keyword evidence="1" id="KW-0732">Signal</keyword>
<reference evidence="5 6" key="1">
    <citation type="submission" date="2021-01" db="EMBL/GenBank/DDBJ databases">
        <title>Whole genome shotgun sequence of Catellatospora bangladeshensis NBRC 107357.</title>
        <authorList>
            <person name="Komaki H."/>
            <person name="Tamura T."/>
        </authorList>
    </citation>
    <scope>NUCLEOTIDE SEQUENCE [LARGE SCALE GENOMIC DNA]</scope>
    <source>
        <strain evidence="5 6">NBRC 107357</strain>
    </source>
</reference>
<sequence>MECGSAARHSETVSNRERAALIARRSLLTALPLAGLAAAGLVLRGSPPAAATVDDAVDRATAAGDVLTPWGRTPPQAAGGTGVTVTPDGEVVLLHRAGAPFASGQPMTADPIVVLDPGTGEVRRSWGAGLFRSPHGVSAAPNGDLWVTDVMTNKVTVFGRDGTPRRTLGHDYGTGLDTCLAVRNELTNLPCTGDPYIFARPTDVAPGADAAYVADGYRNSRVARFAADGTFAHAWGELGDAAGEFSIPHGIALRPDGVVAVADRRNARVQLFTPDGGHLATHASGQLGRPYDVAFGADGTLLALDGGDALDEDGGRRRGYVVALAGDGTVTRRWALRDQDADPHQLAVGPHGELYVAALTGPPLWRWTP</sequence>
<feature type="repeat" description="NHL" evidence="4">
    <location>
        <begin position="236"/>
        <end position="275"/>
    </location>
</feature>
<dbReference type="Gene3D" id="2.120.10.30">
    <property type="entry name" value="TolB, C-terminal domain"/>
    <property type="match status" value="1"/>
</dbReference>
<dbReference type="InterPro" id="IPR001258">
    <property type="entry name" value="NHL_repeat"/>
</dbReference>
<accession>A0A8J3NLS0</accession>
<evidence type="ECO:0000256" key="4">
    <source>
        <dbReference type="PROSITE-ProRule" id="PRU00504"/>
    </source>
</evidence>
<comment type="caution">
    <text evidence="5">The sequence shown here is derived from an EMBL/GenBank/DDBJ whole genome shotgun (WGS) entry which is preliminary data.</text>
</comment>
<keyword evidence="2" id="KW-0677">Repeat</keyword>